<evidence type="ECO:0000256" key="2">
    <source>
        <dbReference type="ARBA" id="ARBA00024325"/>
    </source>
</evidence>
<evidence type="ECO:0000313" key="5">
    <source>
        <dbReference type="Proteomes" id="UP000798488"/>
    </source>
</evidence>
<comment type="caution">
    <text evidence="4">The sequence shown here is derived from an EMBL/GenBank/DDBJ whole genome shotgun (WGS) entry which is preliminary data.</text>
</comment>
<dbReference type="AlphaFoldDB" id="A0A9D2WPW3"/>
<gene>
    <name evidence="4" type="ORF">SPSYN_01314</name>
</gene>
<protein>
    <submittedName>
        <fullName evidence="4">Coat F domain protein</fullName>
    </submittedName>
</protein>
<dbReference type="OrthoDB" id="2901397at2"/>
<keyword evidence="5" id="KW-1185">Reference proteome</keyword>
<name>A0A9D2WPW3_9FIRM</name>
<organism evidence="4 5">
    <name type="scientific">Sporotomaculum syntrophicum</name>
    <dbReference type="NCBI Taxonomy" id="182264"/>
    <lineage>
        <taxon>Bacteria</taxon>
        <taxon>Bacillati</taxon>
        <taxon>Bacillota</taxon>
        <taxon>Clostridia</taxon>
        <taxon>Eubacteriales</taxon>
        <taxon>Desulfallaceae</taxon>
        <taxon>Sporotomaculum</taxon>
    </lineage>
</organism>
<accession>A0A9D2WPW3</accession>
<evidence type="ECO:0000256" key="1">
    <source>
        <dbReference type="ARBA" id="ARBA00022969"/>
    </source>
</evidence>
<evidence type="ECO:0000313" key="4">
    <source>
        <dbReference type="EMBL" id="KAF1085178.1"/>
    </source>
</evidence>
<sequence>MTSLFQNLMGNENDFKINDQVLANDALMALKGASVAYLGATLESVTPEIRRMYNEYLTQCVMSHEATTALAIKKGWYKPYLAPAEQISESFKQSEWVLNANT</sequence>
<dbReference type="Proteomes" id="UP000798488">
    <property type="component" value="Unassembled WGS sequence"/>
</dbReference>
<dbReference type="InterPro" id="IPR012851">
    <property type="entry name" value="Spore_coat_CotF-like"/>
</dbReference>
<dbReference type="InterPro" id="IPR012347">
    <property type="entry name" value="Ferritin-like"/>
</dbReference>
<comment type="similarity">
    <text evidence="3">Belongs to the CotF family.</text>
</comment>
<dbReference type="PANTHER" id="PTHR39183:SF1">
    <property type="entry name" value="SPORE COAT PROTEIN F-LIKE PROTEIN YHCQ"/>
    <property type="match status" value="1"/>
</dbReference>
<dbReference type="Pfam" id="PF07875">
    <property type="entry name" value="Coat_F"/>
    <property type="match status" value="1"/>
</dbReference>
<comment type="subcellular location">
    <subcellularLocation>
        <location evidence="2">Spore coat</location>
    </subcellularLocation>
</comment>
<dbReference type="GO" id="GO:0030435">
    <property type="term" value="P:sporulation resulting in formation of a cellular spore"/>
    <property type="evidence" value="ECO:0007669"/>
    <property type="project" value="UniProtKB-KW"/>
</dbReference>
<reference evidence="4" key="1">
    <citation type="submission" date="2016-02" db="EMBL/GenBank/DDBJ databases">
        <title>Draft Genome Sequence of Sporotomaculum syntrophicum Strain FB, a Syntrophic Benzoate Degrader.</title>
        <authorList>
            <person name="Nobu M.K."/>
            <person name="Narihiro T."/>
            <person name="Qiu Y.-L."/>
            <person name="Ohashi A."/>
            <person name="Liu W.-T."/>
            <person name="Yuji S."/>
        </authorList>
    </citation>
    <scope>NUCLEOTIDE SEQUENCE</scope>
    <source>
        <strain evidence="4">FB</strain>
    </source>
</reference>
<evidence type="ECO:0000256" key="3">
    <source>
        <dbReference type="ARBA" id="ARBA00024344"/>
    </source>
</evidence>
<keyword evidence="1" id="KW-0749">Sporulation</keyword>
<dbReference type="EMBL" id="LSRS01000003">
    <property type="protein sequence ID" value="KAF1085178.1"/>
    <property type="molecule type" value="Genomic_DNA"/>
</dbReference>
<proteinExistence type="inferred from homology"/>
<dbReference type="Gene3D" id="1.20.1260.10">
    <property type="match status" value="1"/>
</dbReference>
<dbReference type="PANTHER" id="PTHR39183">
    <property type="entry name" value="SPORE COAT PROTEIN F-LIKE PROTEIN YHCQ"/>
    <property type="match status" value="1"/>
</dbReference>
<dbReference type="RefSeq" id="WP_161821682.1">
    <property type="nucleotide sequence ID" value="NZ_LSRS01000003.1"/>
</dbReference>